<proteinExistence type="predicted"/>
<accession>A0A6P2C3E8</accession>
<dbReference type="Proteomes" id="UP000460272">
    <property type="component" value="Unassembled WGS sequence"/>
</dbReference>
<evidence type="ECO:0000313" key="1">
    <source>
        <dbReference type="EMBL" id="TVZ05015.1"/>
    </source>
</evidence>
<gene>
    <name evidence="1" type="ORF">EAS64_10350</name>
</gene>
<evidence type="ECO:0000313" key="2">
    <source>
        <dbReference type="Proteomes" id="UP000460272"/>
    </source>
</evidence>
<protein>
    <submittedName>
        <fullName evidence="1">Uncharacterized protein</fullName>
    </submittedName>
</protein>
<dbReference type="RefSeq" id="WP_145852722.1">
    <property type="nucleotide sequence ID" value="NZ_RPFW01000002.1"/>
</dbReference>
<comment type="caution">
    <text evidence="1">The sequence shown here is derived from an EMBL/GenBank/DDBJ whole genome shotgun (WGS) entry which is preliminary data.</text>
</comment>
<keyword evidence="2" id="KW-1185">Reference proteome</keyword>
<dbReference type="EMBL" id="RPFW01000002">
    <property type="protein sequence ID" value="TVZ05015.1"/>
    <property type="molecule type" value="Genomic_DNA"/>
</dbReference>
<name>A0A6P2C3E8_9ACTN</name>
<reference evidence="1 2" key="1">
    <citation type="submission" date="2018-11" db="EMBL/GenBank/DDBJ databases">
        <title>Trebonia kvetii gen.nov., sp.nov., a novel acidophilic actinobacterium, and proposal of the new actinobacterial family Treboniaceae fam. nov.</title>
        <authorList>
            <person name="Rapoport D."/>
            <person name="Sagova-Mareckova M."/>
            <person name="Sedlacek I."/>
            <person name="Provaznik J."/>
            <person name="Kralova S."/>
            <person name="Pavlinic D."/>
            <person name="Benes V."/>
            <person name="Kopecky J."/>
        </authorList>
    </citation>
    <scope>NUCLEOTIDE SEQUENCE [LARGE SCALE GENOMIC DNA]</scope>
    <source>
        <strain evidence="1 2">15Tr583</strain>
    </source>
</reference>
<organism evidence="1 2">
    <name type="scientific">Trebonia kvetii</name>
    <dbReference type="NCBI Taxonomy" id="2480626"/>
    <lineage>
        <taxon>Bacteria</taxon>
        <taxon>Bacillati</taxon>
        <taxon>Actinomycetota</taxon>
        <taxon>Actinomycetes</taxon>
        <taxon>Streptosporangiales</taxon>
        <taxon>Treboniaceae</taxon>
        <taxon>Trebonia</taxon>
    </lineage>
</organism>
<sequence length="123" mass="12660">MYIWVQATYVLPAAGCGLWGMPGQPAGTPGAAQCFTAASRTCAAAGVRVHWQGVESGTDAVYVIRAGGTPGRCQVTAYSQVRSIGFPGQVKTMACQSSVTDAGVTISCPPVPTSLTIRPEPSR</sequence>
<dbReference type="AlphaFoldDB" id="A0A6P2C3E8"/>